<evidence type="ECO:0000313" key="4">
    <source>
        <dbReference type="Proteomes" id="UP000541810"/>
    </source>
</evidence>
<feature type="transmembrane region" description="Helical" evidence="2">
    <location>
        <begin position="81"/>
        <end position="101"/>
    </location>
</feature>
<accession>A0A7X0LL06</accession>
<keyword evidence="4" id="KW-1185">Reference proteome</keyword>
<gene>
    <name evidence="3" type="ORF">HNQ40_001962</name>
</gene>
<keyword evidence="2" id="KW-0812">Transmembrane</keyword>
<name>A0A7X0LL06_9BACT</name>
<feature type="compositionally biased region" description="Polar residues" evidence="1">
    <location>
        <begin position="1"/>
        <end position="10"/>
    </location>
</feature>
<evidence type="ECO:0000313" key="3">
    <source>
        <dbReference type="EMBL" id="MBB6430156.1"/>
    </source>
</evidence>
<dbReference type="AlphaFoldDB" id="A0A7X0LL06"/>
<sequence length="170" mass="18338">MQDANPGTETHSPEPGRPAAGGEAERILRLAADPQAKTVHDILCGQFDVLHSRAGVLLTFCAVVITTTGFSGRIIAGTNRLAQGLIILGVATVMAAAWFVFAKVTRIQWVTGEVLDEGLPGVRSVLAERDRRRQALRRATGLALVGMTFYVVAIMIMLWFPGKDAVELDR</sequence>
<feature type="transmembrane region" description="Helical" evidence="2">
    <location>
        <begin position="56"/>
        <end position="75"/>
    </location>
</feature>
<dbReference type="RefSeq" id="WP_184677692.1">
    <property type="nucleotide sequence ID" value="NZ_JACHGY010000001.1"/>
</dbReference>
<proteinExistence type="predicted"/>
<dbReference type="Proteomes" id="UP000541810">
    <property type="component" value="Unassembled WGS sequence"/>
</dbReference>
<evidence type="ECO:0000256" key="2">
    <source>
        <dbReference type="SAM" id="Phobius"/>
    </source>
</evidence>
<organism evidence="3 4">
    <name type="scientific">Algisphaera agarilytica</name>
    <dbReference type="NCBI Taxonomy" id="1385975"/>
    <lineage>
        <taxon>Bacteria</taxon>
        <taxon>Pseudomonadati</taxon>
        <taxon>Planctomycetota</taxon>
        <taxon>Phycisphaerae</taxon>
        <taxon>Phycisphaerales</taxon>
        <taxon>Phycisphaeraceae</taxon>
        <taxon>Algisphaera</taxon>
    </lineage>
</organism>
<evidence type="ECO:0000256" key="1">
    <source>
        <dbReference type="SAM" id="MobiDB-lite"/>
    </source>
</evidence>
<keyword evidence="2" id="KW-1133">Transmembrane helix</keyword>
<dbReference type="EMBL" id="JACHGY010000001">
    <property type="protein sequence ID" value="MBB6430156.1"/>
    <property type="molecule type" value="Genomic_DNA"/>
</dbReference>
<keyword evidence="2" id="KW-0472">Membrane</keyword>
<feature type="transmembrane region" description="Helical" evidence="2">
    <location>
        <begin position="139"/>
        <end position="160"/>
    </location>
</feature>
<protein>
    <submittedName>
        <fullName evidence="3">Uncharacterized protein</fullName>
    </submittedName>
</protein>
<feature type="region of interest" description="Disordered" evidence="1">
    <location>
        <begin position="1"/>
        <end position="22"/>
    </location>
</feature>
<comment type="caution">
    <text evidence="3">The sequence shown here is derived from an EMBL/GenBank/DDBJ whole genome shotgun (WGS) entry which is preliminary data.</text>
</comment>
<reference evidence="3 4" key="1">
    <citation type="submission" date="2020-08" db="EMBL/GenBank/DDBJ databases">
        <title>Genomic Encyclopedia of Type Strains, Phase IV (KMG-IV): sequencing the most valuable type-strain genomes for metagenomic binning, comparative biology and taxonomic classification.</title>
        <authorList>
            <person name="Goeker M."/>
        </authorList>
    </citation>
    <scope>NUCLEOTIDE SEQUENCE [LARGE SCALE GENOMIC DNA]</scope>
    <source>
        <strain evidence="3 4">DSM 103725</strain>
    </source>
</reference>